<dbReference type="Pfam" id="PF13173">
    <property type="entry name" value="AAA_14"/>
    <property type="match status" value="1"/>
</dbReference>
<dbReference type="Gene3D" id="3.40.50.300">
    <property type="entry name" value="P-loop containing nucleotide triphosphate hydrolases"/>
    <property type="match status" value="1"/>
</dbReference>
<dbReference type="InterPro" id="IPR027417">
    <property type="entry name" value="P-loop_NTPase"/>
</dbReference>
<dbReference type="SMART" id="SM00382">
    <property type="entry name" value="AAA"/>
    <property type="match status" value="1"/>
</dbReference>
<dbReference type="CDD" id="cd00009">
    <property type="entry name" value="AAA"/>
    <property type="match status" value="1"/>
</dbReference>
<dbReference type="InterPro" id="IPR041682">
    <property type="entry name" value="AAA_14"/>
</dbReference>
<evidence type="ECO:0000313" key="2">
    <source>
        <dbReference type="EMBL" id="SMP15023.1"/>
    </source>
</evidence>
<evidence type="ECO:0000313" key="3">
    <source>
        <dbReference type="Proteomes" id="UP001157915"/>
    </source>
</evidence>
<comment type="caution">
    <text evidence="2">The sequence shown here is derived from an EMBL/GenBank/DDBJ whole genome shotgun (WGS) entry which is preliminary data.</text>
</comment>
<reference evidence="2 3" key="1">
    <citation type="submission" date="2017-05" db="EMBL/GenBank/DDBJ databases">
        <authorList>
            <person name="Varghese N."/>
            <person name="Submissions S."/>
        </authorList>
    </citation>
    <scope>NUCLEOTIDE SEQUENCE [LARGE SCALE GENOMIC DNA]</scope>
    <source>
        <strain evidence="2 3">DSM 15360</strain>
    </source>
</reference>
<dbReference type="RefSeq" id="WP_283412226.1">
    <property type="nucleotide sequence ID" value="NZ_FXUA01000002.1"/>
</dbReference>
<dbReference type="InterPro" id="IPR025420">
    <property type="entry name" value="DUF4143"/>
</dbReference>
<dbReference type="EMBL" id="FXUA01000002">
    <property type="protein sequence ID" value="SMP15023.1"/>
    <property type="molecule type" value="Genomic_DNA"/>
</dbReference>
<dbReference type="Pfam" id="PF13635">
    <property type="entry name" value="DUF4143"/>
    <property type="match status" value="1"/>
</dbReference>
<dbReference type="PANTHER" id="PTHR43566">
    <property type="entry name" value="CONSERVED PROTEIN"/>
    <property type="match status" value="1"/>
</dbReference>
<dbReference type="SUPFAM" id="SSF52540">
    <property type="entry name" value="P-loop containing nucleoside triphosphate hydrolases"/>
    <property type="match status" value="1"/>
</dbReference>
<dbReference type="Proteomes" id="UP001157915">
    <property type="component" value="Unassembled WGS sequence"/>
</dbReference>
<protein>
    <recommendedName>
        <fullName evidence="1">AAA+ ATPase domain-containing protein</fullName>
    </recommendedName>
</protein>
<organism evidence="2 3">
    <name type="scientific">Algoriphagus winogradskyi</name>
    <dbReference type="NCBI Taxonomy" id="237017"/>
    <lineage>
        <taxon>Bacteria</taxon>
        <taxon>Pseudomonadati</taxon>
        <taxon>Bacteroidota</taxon>
        <taxon>Cytophagia</taxon>
        <taxon>Cytophagales</taxon>
        <taxon>Cyclobacteriaceae</taxon>
        <taxon>Algoriphagus</taxon>
    </lineage>
</organism>
<proteinExistence type="predicted"/>
<dbReference type="PANTHER" id="PTHR43566:SF2">
    <property type="entry name" value="DUF4143 DOMAIN-CONTAINING PROTEIN"/>
    <property type="match status" value="1"/>
</dbReference>
<accession>A0ABY1NSU6</accession>
<keyword evidence="3" id="KW-1185">Reference proteome</keyword>
<evidence type="ECO:0000259" key="1">
    <source>
        <dbReference type="SMART" id="SM00382"/>
    </source>
</evidence>
<sequence>MIVRDLFLKLQELMPDFPAIAILGPRQVGKTTLAQELVETIDPQSIYLDLESPSDRSKLAEPEQYFDLHEGRLIILDEIQRMPDLFPLLRGVIDRRRKKGFRSCQFLILGSASLDLIRQSSESLAGRIAYEELPGFNVMEVDSIEGHVEKLWMRGGFPDSFLASSDRSSMTWRGNFITTYLERDITQIAQFVPANRLRRLWTMLAHQQGQLINLSKLGGSLDLTSPTVKSYVEMLEDLLLIRSVRPWLVNVGKRLVKSPKIYIRDSGITHALLNLTKLDDLLGHPVVGGSWEGFIIENIISVLPKGAEYGFYRTTGGAELDLVLSLNGEVWAIAIKRTLSPKLSKGFLNAVEDISADHRYFIYAGKDEFPLGERTSAIGLAGFMKKLKEGF</sequence>
<feature type="domain" description="AAA+ ATPase" evidence="1">
    <location>
        <begin position="16"/>
        <end position="135"/>
    </location>
</feature>
<gene>
    <name evidence="2" type="ORF">SAMN06265367_102434</name>
</gene>
<dbReference type="InterPro" id="IPR003593">
    <property type="entry name" value="AAA+_ATPase"/>
</dbReference>
<name>A0ABY1NSU6_9BACT</name>